<comment type="caution">
    <text evidence="3">The sequence shown here is derived from an EMBL/GenBank/DDBJ whole genome shotgun (WGS) entry which is preliminary data.</text>
</comment>
<dbReference type="RefSeq" id="WP_119745956.1">
    <property type="nucleotide sequence ID" value="NZ_QZCG01000002.1"/>
</dbReference>
<proteinExistence type="predicted"/>
<dbReference type="GO" id="GO:0003899">
    <property type="term" value="F:DNA-directed RNA polymerase activity"/>
    <property type="evidence" value="ECO:0007669"/>
    <property type="project" value="InterPro"/>
</dbReference>
<dbReference type="GO" id="GO:0008270">
    <property type="term" value="F:zinc ion binding"/>
    <property type="evidence" value="ECO:0007669"/>
    <property type="project" value="InterPro"/>
</dbReference>
<dbReference type="SMART" id="SM00400">
    <property type="entry name" value="ZnF_CHCC"/>
    <property type="match status" value="1"/>
</dbReference>
<dbReference type="InterPro" id="IPR002694">
    <property type="entry name" value="Znf_CHC2"/>
</dbReference>
<organism evidence="3 4">
    <name type="scientific">Paracoccus onubensis</name>
    <dbReference type="NCBI Taxonomy" id="1675788"/>
    <lineage>
        <taxon>Bacteria</taxon>
        <taxon>Pseudomonadati</taxon>
        <taxon>Pseudomonadota</taxon>
        <taxon>Alphaproteobacteria</taxon>
        <taxon>Rhodobacterales</taxon>
        <taxon>Paracoccaceae</taxon>
        <taxon>Paracoccus</taxon>
    </lineage>
</organism>
<keyword evidence="4" id="KW-1185">Reference proteome</keyword>
<dbReference type="OrthoDB" id="9811157at2"/>
<gene>
    <name evidence="3" type="ORF">D3P04_03375</name>
</gene>
<dbReference type="EMBL" id="QZCG01000002">
    <property type="protein sequence ID" value="RJE87975.1"/>
    <property type="molecule type" value="Genomic_DNA"/>
</dbReference>
<feature type="region of interest" description="Disordered" evidence="1">
    <location>
        <begin position="97"/>
        <end position="120"/>
    </location>
</feature>
<dbReference type="Pfam" id="PF23639">
    <property type="entry name" value="DUF7146"/>
    <property type="match status" value="1"/>
</dbReference>
<feature type="compositionally biased region" description="Basic and acidic residues" evidence="1">
    <location>
        <begin position="101"/>
        <end position="120"/>
    </location>
</feature>
<reference evidence="4" key="1">
    <citation type="submission" date="2018-09" db="EMBL/GenBank/DDBJ databases">
        <title>Acidovorax cavernicola nov. sp. isolated from Gruta de las Maravillas (Aracena, Spain).</title>
        <authorList>
            <person name="Jurado V."/>
            <person name="Gutierrez-Patricio S."/>
            <person name="Gonzalez-Pimentel J.L."/>
            <person name="Miller A.Z."/>
            <person name="Laiz L."/>
            <person name="Saiz-Jimenez C."/>
        </authorList>
    </citation>
    <scope>NUCLEOTIDE SEQUENCE [LARGE SCALE GENOMIC DNA]</scope>
    <source>
        <strain evidence="4">1011MAR3C25</strain>
    </source>
</reference>
<evidence type="ECO:0000259" key="2">
    <source>
        <dbReference type="SMART" id="SM00400"/>
    </source>
</evidence>
<name>A0A418T475_9RHOB</name>
<evidence type="ECO:0000313" key="4">
    <source>
        <dbReference type="Proteomes" id="UP000284202"/>
    </source>
</evidence>
<dbReference type="GO" id="GO:0006260">
    <property type="term" value="P:DNA replication"/>
    <property type="evidence" value="ECO:0007669"/>
    <property type="project" value="InterPro"/>
</dbReference>
<feature type="domain" description="Zinc finger CHC2-type" evidence="2">
    <location>
        <begin position="35"/>
        <end position="88"/>
    </location>
</feature>
<dbReference type="Pfam" id="PF01807">
    <property type="entry name" value="Zn_ribbon_DnaG"/>
    <property type="match status" value="1"/>
</dbReference>
<dbReference type="InterPro" id="IPR055570">
    <property type="entry name" value="DUF7146"/>
</dbReference>
<dbReference type="SUPFAM" id="SSF57783">
    <property type="entry name" value="Zinc beta-ribbon"/>
    <property type="match status" value="1"/>
</dbReference>
<accession>A0A418T475</accession>
<protein>
    <recommendedName>
        <fullName evidence="2">Zinc finger CHC2-type domain-containing protein</fullName>
    </recommendedName>
</protein>
<dbReference type="AlphaFoldDB" id="A0A418T475"/>
<evidence type="ECO:0000313" key="3">
    <source>
        <dbReference type="EMBL" id="RJE87975.1"/>
    </source>
</evidence>
<dbReference type="InterPro" id="IPR036977">
    <property type="entry name" value="DNA_primase_Znf_CHC2"/>
</dbReference>
<dbReference type="GO" id="GO:0003677">
    <property type="term" value="F:DNA binding"/>
    <property type="evidence" value="ECO:0007669"/>
    <property type="project" value="InterPro"/>
</dbReference>
<evidence type="ECO:0000256" key="1">
    <source>
        <dbReference type="SAM" id="MobiDB-lite"/>
    </source>
</evidence>
<sequence>MVDADPRIDAAHAMPMAELVDRLQIAGLVRTSGELVGPCPSCGGKDRFGINLQKQIFNCRVCGAKGDQIALVQLALGMDFPAALEWLVGPRQELTPAQLAEQRRKREAAERRRHEAEEKARARTIRAARKIWFSTQPAEGTQVREYLTLRGITRERLPVLPPSIRFDPEARYMIPVSGTRDEWQTLHVGPAMVAAVVDPSGRVTAVHRTWLDLSQPKGKVILPDPHKDGELLPAKKVLGSKKGGAIRLASDRDARIMVMGEGLETTFSALVAHPYLEPASYWCGVDLGNMAGRRKLGPGLKYAGIPDMDDDRAWVPPESVRRLVFIQDGDSDPRLTRAKLEAGLRRAMMRRPGLSAAIAYPGEGKDLNDILMGDDHG</sequence>
<dbReference type="Gene3D" id="3.90.580.10">
    <property type="entry name" value="Zinc finger, CHC2-type domain"/>
    <property type="match status" value="1"/>
</dbReference>
<dbReference type="Proteomes" id="UP000284202">
    <property type="component" value="Unassembled WGS sequence"/>
</dbReference>